<dbReference type="Pfam" id="PF00026">
    <property type="entry name" value="Asp"/>
    <property type="match status" value="1"/>
</dbReference>
<dbReference type="PROSITE" id="PS51767">
    <property type="entry name" value="PEPTIDASE_A1"/>
    <property type="match status" value="1"/>
</dbReference>
<proteinExistence type="predicted"/>
<keyword evidence="6" id="KW-1185">Reference proteome</keyword>
<feature type="signal peptide" evidence="3">
    <location>
        <begin position="1"/>
        <end position="26"/>
    </location>
</feature>
<evidence type="ECO:0000259" key="4">
    <source>
        <dbReference type="PROSITE" id="PS51767"/>
    </source>
</evidence>
<dbReference type="Proteomes" id="UP001480595">
    <property type="component" value="Unassembled WGS sequence"/>
</dbReference>
<keyword evidence="3" id="KW-0732">Signal</keyword>
<evidence type="ECO:0000313" key="6">
    <source>
        <dbReference type="Proteomes" id="UP001480595"/>
    </source>
</evidence>
<evidence type="ECO:0000256" key="3">
    <source>
        <dbReference type="SAM" id="SignalP"/>
    </source>
</evidence>
<organism evidence="5 6">
    <name type="scientific">Apiospora phragmitis</name>
    <dbReference type="NCBI Taxonomy" id="2905665"/>
    <lineage>
        <taxon>Eukaryota</taxon>
        <taxon>Fungi</taxon>
        <taxon>Dikarya</taxon>
        <taxon>Ascomycota</taxon>
        <taxon>Pezizomycotina</taxon>
        <taxon>Sordariomycetes</taxon>
        <taxon>Xylariomycetidae</taxon>
        <taxon>Amphisphaeriales</taxon>
        <taxon>Apiosporaceae</taxon>
        <taxon>Apiospora</taxon>
    </lineage>
</organism>
<dbReference type="Gene3D" id="2.40.70.10">
    <property type="entry name" value="Acid Proteases"/>
    <property type="match status" value="2"/>
</dbReference>
<evidence type="ECO:0000256" key="1">
    <source>
        <dbReference type="SAM" id="MobiDB-lite"/>
    </source>
</evidence>
<feature type="transmembrane region" description="Helical" evidence="2">
    <location>
        <begin position="399"/>
        <end position="424"/>
    </location>
</feature>
<feature type="domain" description="Peptidase A1" evidence="4">
    <location>
        <begin position="24"/>
        <end position="325"/>
    </location>
</feature>
<accession>A0ABR1T8A2</accession>
<feature type="region of interest" description="Disordered" evidence="1">
    <location>
        <begin position="445"/>
        <end position="516"/>
    </location>
</feature>
<dbReference type="RefSeq" id="XP_066709692.1">
    <property type="nucleotide sequence ID" value="XM_066864731.1"/>
</dbReference>
<reference evidence="5 6" key="1">
    <citation type="submission" date="2023-01" db="EMBL/GenBank/DDBJ databases">
        <title>Analysis of 21 Apiospora genomes using comparative genomics revels a genus with tremendous synthesis potential of carbohydrate active enzymes and secondary metabolites.</title>
        <authorList>
            <person name="Sorensen T."/>
        </authorList>
    </citation>
    <scope>NUCLEOTIDE SEQUENCE [LARGE SCALE GENOMIC DNA]</scope>
    <source>
        <strain evidence="5 6">CBS 135458</strain>
    </source>
</reference>
<dbReference type="SUPFAM" id="SSF50630">
    <property type="entry name" value="Acid proteases"/>
    <property type="match status" value="1"/>
</dbReference>
<feature type="compositionally biased region" description="Polar residues" evidence="1">
    <location>
        <begin position="496"/>
        <end position="516"/>
    </location>
</feature>
<evidence type="ECO:0000313" key="5">
    <source>
        <dbReference type="EMBL" id="KAK8042839.1"/>
    </source>
</evidence>
<dbReference type="InterPro" id="IPR033121">
    <property type="entry name" value="PEPTIDASE_A1"/>
</dbReference>
<keyword evidence="2" id="KW-1133">Transmembrane helix</keyword>
<dbReference type="GeneID" id="92097794"/>
<dbReference type="EMBL" id="JAQQWL010000013">
    <property type="protein sequence ID" value="KAK8042839.1"/>
    <property type="molecule type" value="Genomic_DNA"/>
</dbReference>
<comment type="caution">
    <text evidence="5">The sequence shown here is derived from an EMBL/GenBank/DDBJ whole genome shotgun (WGS) entry which is preliminary data.</text>
</comment>
<protein>
    <recommendedName>
        <fullName evidence="4">Peptidase A1 domain-containing protein</fullName>
    </recommendedName>
</protein>
<name>A0ABR1T8A2_9PEZI</name>
<sequence length="516" mass="54790">MAPAGWNQLFGSVIACIMLSVEITQAANPRSEPPGTVSLPIRYDADNHWGMPIESTGMQIWEFQQIIGNGAVNNSRFEELHGNEGYMFQETLILGGVKVTNMTVGLEVHGSLPTLNLGALADLVGQPTLSTSMAEQNIILTNAYSLALDRKAGSADGNGTITFGVVDTSKFVGDLTALEANGFAYSKRKPTYFGLALTSLKVGSSAGEDELLTPEAPLFISFAPGNDLMILPTNLANITFAEIGDVDSRFYNGNDGNPTVPCEKADPDSYLSFQFHGPSGPVIRVPLADYFVPLNYTLGLPKKGPDYDPRRHGVCDYENHHVGIAQPKFSTESKLVPFASRGASIPLASPGPAVKPPVMYNVSTNTFADFPVAKLDTLRAAPGIQASRLGQPSGDRKNLAVGLGVGLSLGLVAILAGAVCLWVVKLGRSVPFLGRWLRSPSTKDTFELDDRERESEYSDAASSSSASDPATPVSPTELDANPPTKTNTGPEPRSVSMASLPSSISARRTVESGATR</sequence>
<feature type="compositionally biased region" description="Low complexity" evidence="1">
    <location>
        <begin position="458"/>
        <end position="476"/>
    </location>
</feature>
<evidence type="ECO:0000256" key="2">
    <source>
        <dbReference type="SAM" id="Phobius"/>
    </source>
</evidence>
<feature type="compositionally biased region" description="Basic and acidic residues" evidence="1">
    <location>
        <begin position="445"/>
        <end position="456"/>
    </location>
</feature>
<keyword evidence="2" id="KW-0472">Membrane</keyword>
<gene>
    <name evidence="5" type="ORF">PG994_013322</name>
</gene>
<dbReference type="InterPro" id="IPR021109">
    <property type="entry name" value="Peptidase_aspartic_dom_sf"/>
</dbReference>
<feature type="chain" id="PRO_5046773122" description="Peptidase A1 domain-containing protein" evidence="3">
    <location>
        <begin position="27"/>
        <end position="516"/>
    </location>
</feature>
<keyword evidence="2" id="KW-0812">Transmembrane</keyword>